<reference evidence="2 3" key="1">
    <citation type="submission" date="2016-10" db="EMBL/GenBank/DDBJ databases">
        <authorList>
            <person name="Varghese N."/>
            <person name="Submissions S."/>
        </authorList>
    </citation>
    <scope>NUCLEOTIDE SEQUENCE [LARGE SCALE GENOMIC DNA]</scope>
    <source>
        <strain evidence="2 3">MAR_2009_60</strain>
    </source>
</reference>
<organism evidence="2 3">
    <name type="scientific">Maribacter dokdonensis</name>
    <dbReference type="NCBI Taxonomy" id="320912"/>
    <lineage>
        <taxon>Bacteria</taxon>
        <taxon>Pseudomonadati</taxon>
        <taxon>Bacteroidota</taxon>
        <taxon>Flavobacteriia</taxon>
        <taxon>Flavobacteriales</taxon>
        <taxon>Flavobacteriaceae</taxon>
        <taxon>Maribacter</taxon>
    </lineage>
</organism>
<sequence>MSMTGQRNRVSNFYQIGLGKIRKNLGKTEPENMEGVTERVNRNGEKVFELVSDYIAGKIIAVEMEAPEAGKEDFGSRVNVTLENAGVKAVLSFKWDSAYGRAFVFASPNINLSKEIEFEPYQYVQKNTERTKTGLSLIQDGAQLDWAFGTKANPGGCPQLEKITFKGKDAWDNSKQLKFLEEKFNEFAAKVKTLNDLVANEANAPEQPEADDDFEDF</sequence>
<dbReference type="EMBL" id="LT629754">
    <property type="protein sequence ID" value="SDT47814.1"/>
    <property type="molecule type" value="Genomic_DNA"/>
</dbReference>
<dbReference type="EMBL" id="LT629754">
    <property type="protein sequence ID" value="SDT46539.1"/>
    <property type="molecule type" value="Genomic_DNA"/>
</dbReference>
<evidence type="ECO:0000313" key="3">
    <source>
        <dbReference type="Proteomes" id="UP000199574"/>
    </source>
</evidence>
<dbReference type="Proteomes" id="UP000199574">
    <property type="component" value="Chromosome I"/>
</dbReference>
<name>A0ABY0V0M0_9FLAO</name>
<keyword evidence="3" id="KW-1185">Reference proteome</keyword>
<evidence type="ECO:0000313" key="2">
    <source>
        <dbReference type="EMBL" id="SDT47814.1"/>
    </source>
</evidence>
<accession>A0ABY0V0M0</accession>
<protein>
    <recommendedName>
        <fullName evidence="4">Single-stranded DNA-binding protein</fullName>
    </recommendedName>
</protein>
<evidence type="ECO:0000313" key="1">
    <source>
        <dbReference type="EMBL" id="SDT46539.1"/>
    </source>
</evidence>
<gene>
    <name evidence="1" type="ORF">SAMN05192545_3898</name>
    <name evidence="2" type="ORF">SAMN05192545_3950</name>
</gene>
<proteinExistence type="predicted"/>
<evidence type="ECO:0008006" key="4">
    <source>
        <dbReference type="Google" id="ProtNLM"/>
    </source>
</evidence>